<evidence type="ECO:0000256" key="2">
    <source>
        <dbReference type="PROSITE-ProRule" id="PRU01161"/>
    </source>
</evidence>
<dbReference type="PANTHER" id="PTHR12406:SF38">
    <property type="entry name" value="PNPLA DOMAIN-CONTAINING PROTEIN"/>
    <property type="match status" value="1"/>
</dbReference>
<dbReference type="PROSITE" id="PS51635">
    <property type="entry name" value="PNPLA"/>
    <property type="match status" value="1"/>
</dbReference>
<feature type="active site" description="Proton acceptor" evidence="2">
    <location>
        <position position="382"/>
    </location>
</feature>
<dbReference type="GO" id="GO:0005737">
    <property type="term" value="C:cytoplasm"/>
    <property type="evidence" value="ECO:0007669"/>
    <property type="project" value="TreeGrafter"/>
</dbReference>
<dbReference type="OrthoDB" id="197155at2759"/>
<dbReference type="AlphaFoldDB" id="A0A016TGI6"/>
<feature type="domain" description="PNPLA" evidence="3">
    <location>
        <begin position="223"/>
        <end position="395"/>
    </location>
</feature>
<feature type="short sequence motif" description="GXGXXG" evidence="2">
    <location>
        <begin position="227"/>
        <end position="232"/>
    </location>
</feature>
<keyword evidence="1 2" id="KW-0443">Lipid metabolism</keyword>
<feature type="short sequence motif" description="GXSXG" evidence="2">
    <location>
        <begin position="258"/>
        <end position="262"/>
    </location>
</feature>
<dbReference type="GO" id="GO:0055088">
    <property type="term" value="P:lipid homeostasis"/>
    <property type="evidence" value="ECO:0007669"/>
    <property type="project" value="TreeGrafter"/>
</dbReference>
<comment type="caution">
    <text evidence="4">The sequence shown here is derived from an EMBL/GenBank/DDBJ whole genome shotgun (WGS) entry which is preliminary data.</text>
</comment>
<dbReference type="STRING" id="53326.A0A016TGI6"/>
<keyword evidence="2" id="KW-0442">Lipid degradation</keyword>
<sequence length="480" mass="53560">MDTSAFMDGFITVRASGKKTEVLHKYYAQNVTAAFPPSTGWRLCLFLSQICSCDYSRRVLCLNKRTIALCIALYQVKLHHLALDQGSIKNVCILFSRRSSSNNSLESIHLYTTPQTQRKHSGGEGTDSANSLTLQSIATARSSLSSQSIQSSSLQSVSHNSADESTPTWKTSVRRIVSVLNLVPKEKTPQEKEEEQKLREQGMFLTRPAICRQPLKSVSRFCISLSGCGFLGSYHFGAVNCFMKNGQHVISRLDRVSGASAGSLVASILLLVPEKLDPALKVLFDLGEELIHLNFGALTPGYYLNERLIKIVDDFLPQDISRAQGKLYISVTRKKERTNRLISHFSSREHLLQCLMASCYIPMYSMGYGAEPPHIDGDACIDGGYTNNLPDFDDIRTITISPFSGHAEISPRDEANFFDWKMTVSNQIMNVNLQNIVRGAQALFPPSHAVLQSYYDQGYKDTLKFLIKHDIVQRPRGTEV</sequence>
<organism evidence="4 5">
    <name type="scientific">Ancylostoma ceylanicum</name>
    <dbReference type="NCBI Taxonomy" id="53326"/>
    <lineage>
        <taxon>Eukaryota</taxon>
        <taxon>Metazoa</taxon>
        <taxon>Ecdysozoa</taxon>
        <taxon>Nematoda</taxon>
        <taxon>Chromadorea</taxon>
        <taxon>Rhabditida</taxon>
        <taxon>Rhabditina</taxon>
        <taxon>Rhabditomorpha</taxon>
        <taxon>Strongyloidea</taxon>
        <taxon>Ancylostomatidae</taxon>
        <taxon>Ancylostomatinae</taxon>
        <taxon>Ancylostoma</taxon>
    </lineage>
</organism>
<accession>A0A016TGI6</accession>
<dbReference type="GO" id="GO:0016020">
    <property type="term" value="C:membrane"/>
    <property type="evidence" value="ECO:0007669"/>
    <property type="project" value="TreeGrafter"/>
</dbReference>
<evidence type="ECO:0000256" key="1">
    <source>
        <dbReference type="ARBA" id="ARBA00023098"/>
    </source>
</evidence>
<dbReference type="InterPro" id="IPR016035">
    <property type="entry name" value="Acyl_Trfase/lysoPLipase"/>
</dbReference>
<dbReference type="GO" id="GO:0005811">
    <property type="term" value="C:lipid droplet"/>
    <property type="evidence" value="ECO:0007669"/>
    <property type="project" value="TreeGrafter"/>
</dbReference>
<feature type="short sequence motif" description="DGA/G" evidence="2">
    <location>
        <begin position="382"/>
        <end position="384"/>
    </location>
</feature>
<dbReference type="GO" id="GO:0019433">
    <property type="term" value="P:triglyceride catabolic process"/>
    <property type="evidence" value="ECO:0007669"/>
    <property type="project" value="TreeGrafter"/>
</dbReference>
<dbReference type="EMBL" id="JARK01001441">
    <property type="protein sequence ID" value="EYC01718.1"/>
    <property type="molecule type" value="Genomic_DNA"/>
</dbReference>
<dbReference type="Proteomes" id="UP000024635">
    <property type="component" value="Unassembled WGS sequence"/>
</dbReference>
<proteinExistence type="predicted"/>
<dbReference type="InterPro" id="IPR002641">
    <property type="entry name" value="PNPLA_dom"/>
</dbReference>
<keyword evidence="5" id="KW-1185">Reference proteome</keyword>
<keyword evidence="2" id="KW-0378">Hydrolase</keyword>
<evidence type="ECO:0000313" key="4">
    <source>
        <dbReference type="EMBL" id="EYC01718.1"/>
    </source>
</evidence>
<dbReference type="Gene3D" id="3.40.1090.10">
    <property type="entry name" value="Cytosolic phospholipase A2 catalytic domain"/>
    <property type="match status" value="2"/>
</dbReference>
<dbReference type="Pfam" id="PF01734">
    <property type="entry name" value="Patatin"/>
    <property type="match status" value="1"/>
</dbReference>
<dbReference type="GO" id="GO:0004806">
    <property type="term" value="F:triacylglycerol lipase activity"/>
    <property type="evidence" value="ECO:0007669"/>
    <property type="project" value="TreeGrafter"/>
</dbReference>
<evidence type="ECO:0000259" key="3">
    <source>
        <dbReference type="PROSITE" id="PS51635"/>
    </source>
</evidence>
<feature type="active site" description="Nucleophile" evidence="2">
    <location>
        <position position="260"/>
    </location>
</feature>
<dbReference type="SUPFAM" id="SSF52151">
    <property type="entry name" value="FabD/lysophospholipase-like"/>
    <property type="match status" value="1"/>
</dbReference>
<protein>
    <recommendedName>
        <fullName evidence="3">PNPLA domain-containing protein</fullName>
    </recommendedName>
</protein>
<reference evidence="5" key="1">
    <citation type="journal article" date="2015" name="Nat. Genet.">
        <title>The genome and transcriptome of the zoonotic hookworm Ancylostoma ceylanicum identify infection-specific gene families.</title>
        <authorList>
            <person name="Schwarz E.M."/>
            <person name="Hu Y."/>
            <person name="Antoshechkin I."/>
            <person name="Miller M.M."/>
            <person name="Sternberg P.W."/>
            <person name="Aroian R.V."/>
        </authorList>
    </citation>
    <scope>NUCLEOTIDE SEQUENCE</scope>
    <source>
        <strain evidence="5">HY135</strain>
    </source>
</reference>
<gene>
    <name evidence="4" type="primary">Acey_s0105.g3703</name>
    <name evidence="4" type="ORF">Y032_0105g3703</name>
</gene>
<dbReference type="PANTHER" id="PTHR12406">
    <property type="entry name" value="CALCIUM-INDEPENDENT PHOSPHOLIPASE A2 IPLA2 -RELATED"/>
    <property type="match status" value="1"/>
</dbReference>
<name>A0A016TGI6_9BILA</name>
<dbReference type="InterPro" id="IPR033562">
    <property type="entry name" value="PLPL"/>
</dbReference>
<evidence type="ECO:0000313" key="5">
    <source>
        <dbReference type="Proteomes" id="UP000024635"/>
    </source>
</evidence>